<dbReference type="GO" id="GO:0000160">
    <property type="term" value="P:phosphorelay signal transduction system"/>
    <property type="evidence" value="ECO:0007669"/>
    <property type="project" value="InterPro"/>
</dbReference>
<gene>
    <name evidence="4" type="ORF">RSO01_79930</name>
</gene>
<dbReference type="PANTHER" id="PTHR44591:SF24">
    <property type="entry name" value="PROTEIN-GLUTAMATE METHYLESTERASE_PROTEIN-GLUTAMINE GLUTAMINASE 1"/>
    <property type="match status" value="1"/>
</dbReference>
<sequence>MVTGPAIELQVESAVVPDSPEHCLREAEECDRLVGLSRTVATRQILQTVAFHWRKLAERSADRVSRRASRPAAGTMTVARVLVVEDEPLLAETLCDLLLGAGCEPVGPAGNVAVALRLIESSRIDAAILDVQLMDEMSFSVAYALRARGIPLMFLTVCQRRHLPVDLSDEILIEKPFKTPMLIETVRRMARAAS</sequence>
<evidence type="ECO:0000256" key="1">
    <source>
        <dbReference type="ARBA" id="ARBA00022553"/>
    </source>
</evidence>
<dbReference type="SUPFAM" id="SSF52172">
    <property type="entry name" value="CheY-like"/>
    <property type="match status" value="1"/>
</dbReference>
<accession>A0A512NPH9</accession>
<name>A0A512NPH9_9HYPH</name>
<evidence type="ECO:0000256" key="2">
    <source>
        <dbReference type="PROSITE-ProRule" id="PRU00169"/>
    </source>
</evidence>
<dbReference type="PROSITE" id="PS50110">
    <property type="entry name" value="RESPONSE_REGULATORY"/>
    <property type="match status" value="1"/>
</dbReference>
<dbReference type="OrthoDB" id="5287260at2"/>
<evidence type="ECO:0000313" key="5">
    <source>
        <dbReference type="Proteomes" id="UP000321058"/>
    </source>
</evidence>
<dbReference type="InterPro" id="IPR001789">
    <property type="entry name" value="Sig_transdc_resp-reg_receiver"/>
</dbReference>
<feature type="modified residue" description="4-aspartylphosphate" evidence="2">
    <location>
        <position position="130"/>
    </location>
</feature>
<dbReference type="InterPro" id="IPR050595">
    <property type="entry name" value="Bact_response_regulator"/>
</dbReference>
<dbReference type="SMART" id="SM00448">
    <property type="entry name" value="REC"/>
    <property type="match status" value="1"/>
</dbReference>
<keyword evidence="1 2" id="KW-0597">Phosphoprotein</keyword>
<dbReference type="Pfam" id="PF00072">
    <property type="entry name" value="Response_reg"/>
    <property type="match status" value="1"/>
</dbReference>
<feature type="domain" description="Response regulatory" evidence="3">
    <location>
        <begin position="80"/>
        <end position="190"/>
    </location>
</feature>
<dbReference type="Gene3D" id="3.40.50.2300">
    <property type="match status" value="1"/>
</dbReference>
<dbReference type="PANTHER" id="PTHR44591">
    <property type="entry name" value="STRESS RESPONSE REGULATOR PROTEIN 1"/>
    <property type="match status" value="1"/>
</dbReference>
<dbReference type="RefSeq" id="WP_147156156.1">
    <property type="nucleotide sequence ID" value="NZ_BKAJ01000184.1"/>
</dbReference>
<evidence type="ECO:0000313" key="4">
    <source>
        <dbReference type="EMBL" id="GEP60827.1"/>
    </source>
</evidence>
<dbReference type="Proteomes" id="UP000321058">
    <property type="component" value="Unassembled WGS sequence"/>
</dbReference>
<protein>
    <recommendedName>
        <fullName evidence="3">Response regulatory domain-containing protein</fullName>
    </recommendedName>
</protein>
<proteinExistence type="predicted"/>
<evidence type="ECO:0000259" key="3">
    <source>
        <dbReference type="PROSITE" id="PS50110"/>
    </source>
</evidence>
<dbReference type="AlphaFoldDB" id="A0A512NPH9"/>
<dbReference type="InterPro" id="IPR011006">
    <property type="entry name" value="CheY-like_superfamily"/>
</dbReference>
<organism evidence="4 5">
    <name type="scientific">Reyranella soli</name>
    <dbReference type="NCBI Taxonomy" id="1230389"/>
    <lineage>
        <taxon>Bacteria</taxon>
        <taxon>Pseudomonadati</taxon>
        <taxon>Pseudomonadota</taxon>
        <taxon>Alphaproteobacteria</taxon>
        <taxon>Hyphomicrobiales</taxon>
        <taxon>Reyranellaceae</taxon>
        <taxon>Reyranella</taxon>
    </lineage>
</organism>
<comment type="caution">
    <text evidence="4">The sequence shown here is derived from an EMBL/GenBank/DDBJ whole genome shotgun (WGS) entry which is preliminary data.</text>
</comment>
<keyword evidence="5" id="KW-1185">Reference proteome</keyword>
<reference evidence="4 5" key="1">
    <citation type="submission" date="2019-07" db="EMBL/GenBank/DDBJ databases">
        <title>Whole genome shotgun sequence of Reyranella soli NBRC 108950.</title>
        <authorList>
            <person name="Hosoyama A."/>
            <person name="Uohara A."/>
            <person name="Ohji S."/>
            <person name="Ichikawa N."/>
        </authorList>
    </citation>
    <scope>NUCLEOTIDE SEQUENCE [LARGE SCALE GENOMIC DNA]</scope>
    <source>
        <strain evidence="4 5">NBRC 108950</strain>
    </source>
</reference>
<dbReference type="EMBL" id="BKAJ01000184">
    <property type="protein sequence ID" value="GEP60827.1"/>
    <property type="molecule type" value="Genomic_DNA"/>
</dbReference>